<comment type="subcellular location">
    <subcellularLocation>
        <location evidence="2">Cytoplasm</location>
    </subcellularLocation>
</comment>
<comment type="caution">
    <text evidence="4">The sequence shown here is derived from an EMBL/GenBank/DDBJ whole genome shotgun (WGS) entry which is preliminary data.</text>
</comment>
<dbReference type="CDD" id="cd00552">
    <property type="entry name" value="RaiA"/>
    <property type="match status" value="1"/>
</dbReference>
<protein>
    <recommendedName>
        <fullName evidence="2">Ribosome hibernation promoting factor</fullName>
        <shortName evidence="2">HPF</shortName>
    </recommendedName>
</protein>
<dbReference type="PANTHER" id="PTHR33231:SF1">
    <property type="entry name" value="30S RIBOSOMAL PROTEIN"/>
    <property type="match status" value="1"/>
</dbReference>
<dbReference type="InterPro" id="IPR003489">
    <property type="entry name" value="RHF/RaiA"/>
</dbReference>
<organism evidence="4 5">
    <name type="scientific">Ruthenibacterium intestinale</name>
    <dbReference type="NCBI Taxonomy" id="3133163"/>
    <lineage>
        <taxon>Bacteria</taxon>
        <taxon>Bacillati</taxon>
        <taxon>Bacillota</taxon>
        <taxon>Clostridia</taxon>
        <taxon>Eubacteriales</taxon>
        <taxon>Oscillospiraceae</taxon>
        <taxon>Ruthenibacterium</taxon>
    </lineage>
</organism>
<evidence type="ECO:0000256" key="1">
    <source>
        <dbReference type="ARBA" id="ARBA00022845"/>
    </source>
</evidence>
<comment type="function">
    <text evidence="2">Required for dimerization of active 70S ribosomes into 100S ribosomes in stationary phase; 100S ribosomes are translationally inactive and sometimes present during exponential growth.</text>
</comment>
<evidence type="ECO:0000313" key="4">
    <source>
        <dbReference type="EMBL" id="MEQ2519802.1"/>
    </source>
</evidence>
<dbReference type="Proteomes" id="UP001477672">
    <property type="component" value="Unassembled WGS sequence"/>
</dbReference>
<sequence>MKITCTGRKVNLKEAFQQRVETKLAKLDKFFSSEAQAQVTVTVEKDWQTVELTVRDRGFVSRAEKSADRMEDAFDAAVDLLTRRIVKNRKKLENRVYQPAVEAFAQEEEEPEENEYHVIREKHFSVKPCTVDEAILEMNMLGHAFFLFRDGDTGEVQVVYRRKDGTYGLLVPER</sequence>
<proteinExistence type="inferred from homology"/>
<dbReference type="InterPro" id="IPR034694">
    <property type="entry name" value="HPF_long/plastid"/>
</dbReference>
<name>A0ABV1GD77_9FIRM</name>
<evidence type="ECO:0000256" key="2">
    <source>
        <dbReference type="HAMAP-Rule" id="MF_00839"/>
    </source>
</evidence>
<evidence type="ECO:0000313" key="5">
    <source>
        <dbReference type="Proteomes" id="UP001477672"/>
    </source>
</evidence>
<dbReference type="InterPro" id="IPR032528">
    <property type="entry name" value="Ribosom_S30AE_C"/>
</dbReference>
<dbReference type="HAMAP" id="MF_00839">
    <property type="entry name" value="HPF"/>
    <property type="match status" value="1"/>
</dbReference>
<reference evidence="4 5" key="1">
    <citation type="submission" date="2024-03" db="EMBL/GenBank/DDBJ databases">
        <title>Human intestinal bacterial collection.</title>
        <authorList>
            <person name="Pauvert C."/>
            <person name="Hitch T.C.A."/>
            <person name="Clavel T."/>
        </authorList>
    </citation>
    <scope>NUCLEOTIDE SEQUENCE [LARGE SCALE GENOMIC DNA]</scope>
    <source>
        <strain evidence="4 5">CLA-JM-H11</strain>
    </source>
</reference>
<keyword evidence="5" id="KW-1185">Reference proteome</keyword>
<dbReference type="InterPro" id="IPR050574">
    <property type="entry name" value="HPF/YfiA_ribosome-assoc"/>
</dbReference>
<dbReference type="PANTHER" id="PTHR33231">
    <property type="entry name" value="30S RIBOSOMAL PROTEIN"/>
    <property type="match status" value="1"/>
</dbReference>
<dbReference type="SUPFAM" id="SSF69754">
    <property type="entry name" value="Ribosome binding protein Y (YfiA homologue)"/>
    <property type="match status" value="1"/>
</dbReference>
<accession>A0ABV1GD77</accession>
<dbReference type="InterPro" id="IPR036567">
    <property type="entry name" value="RHF-like"/>
</dbReference>
<evidence type="ECO:0000259" key="3">
    <source>
        <dbReference type="Pfam" id="PF16321"/>
    </source>
</evidence>
<comment type="subunit">
    <text evidence="2">Interacts with 100S ribosomes.</text>
</comment>
<dbReference type="RefSeq" id="WP_349215237.1">
    <property type="nucleotide sequence ID" value="NZ_JBBMFA010000069.1"/>
</dbReference>
<feature type="domain" description="Sigma 54 modulation/S30EA ribosomal protein C-terminal" evidence="3">
    <location>
        <begin position="114"/>
        <end position="169"/>
    </location>
</feature>
<keyword evidence="1 2" id="KW-0810">Translation regulation</keyword>
<dbReference type="Gene3D" id="3.30.505.50">
    <property type="entry name" value="Sigma 54 modulation/S30EA ribosomal protein, C-terminal domain"/>
    <property type="match status" value="1"/>
</dbReference>
<gene>
    <name evidence="4" type="primary">raiA</name>
    <name evidence="2" type="synonym">hpf</name>
    <name evidence="4" type="ORF">WMO24_05060</name>
</gene>
<comment type="similarity">
    <text evidence="2">Belongs to the HPF/YfiA ribosome-associated protein family. Long HPF subfamily.</text>
</comment>
<dbReference type="InterPro" id="IPR038416">
    <property type="entry name" value="Ribosom_S30AE_C_sf"/>
</dbReference>
<dbReference type="Pfam" id="PF16321">
    <property type="entry name" value="Ribosom_S30AE_C"/>
    <property type="match status" value="1"/>
</dbReference>
<dbReference type="EMBL" id="JBBMFA010000069">
    <property type="protein sequence ID" value="MEQ2519802.1"/>
    <property type="molecule type" value="Genomic_DNA"/>
</dbReference>
<dbReference type="NCBIfam" id="TIGR00741">
    <property type="entry name" value="yfiA"/>
    <property type="match status" value="1"/>
</dbReference>
<keyword evidence="2" id="KW-0963">Cytoplasm</keyword>
<dbReference type="Gene3D" id="3.30.160.100">
    <property type="entry name" value="Ribosome hibernation promotion factor-like"/>
    <property type="match status" value="1"/>
</dbReference>
<dbReference type="Pfam" id="PF02482">
    <property type="entry name" value="Ribosomal_S30AE"/>
    <property type="match status" value="1"/>
</dbReference>